<evidence type="ECO:0000313" key="10">
    <source>
        <dbReference type="EMBL" id="CAK7233372.1"/>
    </source>
</evidence>
<feature type="transmembrane region" description="Helical" evidence="8">
    <location>
        <begin position="369"/>
        <end position="388"/>
    </location>
</feature>
<gene>
    <name evidence="10" type="ORF">SBRCBS47491_008586</name>
</gene>
<feature type="transmembrane region" description="Helical" evidence="8">
    <location>
        <begin position="340"/>
        <end position="363"/>
    </location>
</feature>
<dbReference type="NCBIfam" id="TIGR00879">
    <property type="entry name" value="SP"/>
    <property type="match status" value="1"/>
</dbReference>
<feature type="transmembrane region" description="Helical" evidence="8">
    <location>
        <begin position="409"/>
        <end position="429"/>
    </location>
</feature>
<feature type="transmembrane region" description="Helical" evidence="8">
    <location>
        <begin position="145"/>
        <end position="165"/>
    </location>
</feature>
<feature type="transmembrane region" description="Helical" evidence="8">
    <location>
        <begin position="177"/>
        <end position="198"/>
    </location>
</feature>
<comment type="caution">
    <text evidence="10">The sequence shown here is derived from an EMBL/GenBank/DDBJ whole genome shotgun (WGS) entry which is preliminary data.</text>
</comment>
<comment type="similarity">
    <text evidence="2 7">Belongs to the major facilitator superfamily. Sugar transporter (TC 2.A.1.1) family.</text>
</comment>
<keyword evidence="4 8" id="KW-0812">Transmembrane</keyword>
<evidence type="ECO:0000256" key="4">
    <source>
        <dbReference type="ARBA" id="ARBA00022692"/>
    </source>
</evidence>
<keyword evidence="3 7" id="KW-0813">Transport</keyword>
<keyword evidence="6 8" id="KW-0472">Membrane</keyword>
<dbReference type="InterPro" id="IPR020846">
    <property type="entry name" value="MFS_dom"/>
</dbReference>
<reference evidence="10 11" key="1">
    <citation type="submission" date="2024-01" db="EMBL/GenBank/DDBJ databases">
        <authorList>
            <person name="Allen C."/>
            <person name="Tagirdzhanova G."/>
        </authorList>
    </citation>
    <scope>NUCLEOTIDE SEQUENCE [LARGE SCALE GENOMIC DNA]</scope>
</reference>
<dbReference type="PANTHER" id="PTHR48022:SF28">
    <property type="entry name" value="MAJOR FACILITATOR SUPERFAMILY (MFS) PROFILE DOMAIN-CONTAINING PROTEIN-RELATED"/>
    <property type="match status" value="1"/>
</dbReference>
<evidence type="ECO:0000256" key="7">
    <source>
        <dbReference type="RuleBase" id="RU003346"/>
    </source>
</evidence>
<evidence type="ECO:0000256" key="3">
    <source>
        <dbReference type="ARBA" id="ARBA00022448"/>
    </source>
</evidence>
<dbReference type="SUPFAM" id="SSF103473">
    <property type="entry name" value="MFS general substrate transporter"/>
    <property type="match status" value="1"/>
</dbReference>
<evidence type="ECO:0000256" key="5">
    <source>
        <dbReference type="ARBA" id="ARBA00022989"/>
    </source>
</evidence>
<protein>
    <recommendedName>
        <fullName evidence="9">Major facilitator superfamily (MFS) profile domain-containing protein</fullName>
    </recommendedName>
</protein>
<dbReference type="PROSITE" id="PS50850">
    <property type="entry name" value="MFS"/>
    <property type="match status" value="1"/>
</dbReference>
<evidence type="ECO:0000256" key="2">
    <source>
        <dbReference type="ARBA" id="ARBA00010992"/>
    </source>
</evidence>
<evidence type="ECO:0000256" key="6">
    <source>
        <dbReference type="ARBA" id="ARBA00023136"/>
    </source>
</evidence>
<feature type="transmembrane region" description="Helical" evidence="8">
    <location>
        <begin position="55"/>
        <end position="80"/>
    </location>
</feature>
<organism evidence="10 11">
    <name type="scientific">Sporothrix bragantina</name>
    <dbReference type="NCBI Taxonomy" id="671064"/>
    <lineage>
        <taxon>Eukaryota</taxon>
        <taxon>Fungi</taxon>
        <taxon>Dikarya</taxon>
        <taxon>Ascomycota</taxon>
        <taxon>Pezizomycotina</taxon>
        <taxon>Sordariomycetes</taxon>
        <taxon>Sordariomycetidae</taxon>
        <taxon>Ophiostomatales</taxon>
        <taxon>Ophiostomataceae</taxon>
        <taxon>Sporothrix</taxon>
    </lineage>
</organism>
<name>A0ABP0CP62_9PEZI</name>
<dbReference type="InterPro" id="IPR005828">
    <property type="entry name" value="MFS_sugar_transport-like"/>
</dbReference>
<dbReference type="InterPro" id="IPR036259">
    <property type="entry name" value="MFS_trans_sf"/>
</dbReference>
<feature type="transmembrane region" description="Helical" evidence="8">
    <location>
        <begin position="12"/>
        <end position="32"/>
    </location>
</feature>
<dbReference type="InterPro" id="IPR050360">
    <property type="entry name" value="MFS_Sugar_Transporters"/>
</dbReference>
<evidence type="ECO:0000313" key="11">
    <source>
        <dbReference type="Proteomes" id="UP001642406"/>
    </source>
</evidence>
<dbReference type="Proteomes" id="UP001642406">
    <property type="component" value="Unassembled WGS sequence"/>
</dbReference>
<comment type="subcellular location">
    <subcellularLocation>
        <location evidence="1">Membrane</location>
        <topology evidence="1">Multi-pass membrane protein</topology>
    </subcellularLocation>
</comment>
<evidence type="ECO:0000259" key="9">
    <source>
        <dbReference type="PROSITE" id="PS50850"/>
    </source>
</evidence>
<dbReference type="Gene3D" id="1.20.1250.20">
    <property type="entry name" value="MFS general substrate transporter like domains"/>
    <property type="match status" value="1"/>
</dbReference>
<dbReference type="PRINTS" id="PR00171">
    <property type="entry name" value="SUGRTRNSPORT"/>
</dbReference>
<dbReference type="EMBL" id="CAWUHC010000114">
    <property type="protein sequence ID" value="CAK7233372.1"/>
    <property type="molecule type" value="Genomic_DNA"/>
</dbReference>
<evidence type="ECO:0000256" key="8">
    <source>
        <dbReference type="SAM" id="Phobius"/>
    </source>
</evidence>
<dbReference type="PANTHER" id="PTHR48022">
    <property type="entry name" value="PLASTIDIC GLUCOSE TRANSPORTER 4"/>
    <property type="match status" value="1"/>
</dbReference>
<sequence>MFDRSGVASLRGVPLLSVITSVCSSAFLLFGYDQGVMSGVVISQYWLDQMGNPSAIMIGTISALYDVGAVFGSILAAITAERLGRKYALISGCVLLIIGCVLMGAAMERIMMMFGRVFTGLGIGYITSVAPVYQSEVCLATQRGWLMCCELTTLLFGLLLAYWINYAFYFHPGGMQWRFPLLFQIVFALYIIAVTLFLPESPRWLMFHEPAPEHDSDSGRGIEILARLRDRPISDPIVQEEKNEILRAIALESAGGGSWGDLFRDGGNQGHKRFFLALGIQFMQQTSGINIVSYYAPTIFQSVLGMTQERALFVGGFLQVWYLLASFLTWYMIEVAGRRRLFIVFAIGMMLVLVAEAICVSIGTYSAGIAAVLFVFLFEGCFTWGWMATSWVYPSEILPLKLRAKGTGLAAAADFLGNFVVVEITPVAIENIGYKTYIIFAVLNLVTAIVCYVFYPETAGLSLEAIDAIFLPMEGDEEIKANRSWLEKLQWSVVAKSKVLVRNAKLERKNLRLAGSDADAEVTKVGNAELKETSARLDINQVENNSS</sequence>
<feature type="transmembrane region" description="Helical" evidence="8">
    <location>
        <begin position="311"/>
        <end position="333"/>
    </location>
</feature>
<evidence type="ECO:0000256" key="1">
    <source>
        <dbReference type="ARBA" id="ARBA00004141"/>
    </source>
</evidence>
<accession>A0ABP0CP62</accession>
<feature type="transmembrane region" description="Helical" evidence="8">
    <location>
        <begin position="113"/>
        <end position="133"/>
    </location>
</feature>
<dbReference type="InterPro" id="IPR003663">
    <property type="entry name" value="Sugar/inositol_transpt"/>
</dbReference>
<keyword evidence="5 8" id="KW-1133">Transmembrane helix</keyword>
<dbReference type="PROSITE" id="PS00217">
    <property type="entry name" value="SUGAR_TRANSPORT_2"/>
    <property type="match status" value="1"/>
</dbReference>
<dbReference type="Pfam" id="PF00083">
    <property type="entry name" value="Sugar_tr"/>
    <property type="match status" value="1"/>
</dbReference>
<dbReference type="InterPro" id="IPR005829">
    <property type="entry name" value="Sugar_transporter_CS"/>
</dbReference>
<proteinExistence type="inferred from homology"/>
<feature type="transmembrane region" description="Helical" evidence="8">
    <location>
        <begin position="435"/>
        <end position="455"/>
    </location>
</feature>
<dbReference type="PROSITE" id="PS00216">
    <property type="entry name" value="SUGAR_TRANSPORT_1"/>
    <property type="match status" value="1"/>
</dbReference>
<feature type="domain" description="Major facilitator superfamily (MFS) profile" evidence="9">
    <location>
        <begin position="19"/>
        <end position="459"/>
    </location>
</feature>
<feature type="transmembrane region" description="Helical" evidence="8">
    <location>
        <begin position="87"/>
        <end position="107"/>
    </location>
</feature>
<keyword evidence="11" id="KW-1185">Reference proteome</keyword>